<dbReference type="PANTHER" id="PTHR34825">
    <property type="entry name" value="CONSERVED PROTEIN, WITH A WEAK D-GALACTARATE DEHYDRATASE/ALTRONATE HYDROLASE DOMAIN"/>
    <property type="match status" value="1"/>
</dbReference>
<dbReference type="Proteomes" id="UP000274920">
    <property type="component" value="Unassembled WGS sequence"/>
</dbReference>
<name>A0A3R8LJ64_9FIRM</name>
<gene>
    <name evidence="2" type="ORF">EBB54_26405</name>
</gene>
<comment type="caution">
    <text evidence="2">The sequence shown here is derived from an EMBL/GenBank/DDBJ whole genome shotgun (WGS) entry which is preliminary data.</text>
</comment>
<evidence type="ECO:0000313" key="2">
    <source>
        <dbReference type="EMBL" id="RRK34473.1"/>
    </source>
</evidence>
<accession>A0A3R8LJ64</accession>
<dbReference type="AlphaFoldDB" id="A0A3R8LJ64"/>
<protein>
    <submittedName>
        <fullName evidence="2">AAA family ATPase</fullName>
    </submittedName>
</protein>
<dbReference type="RefSeq" id="WP_125129593.1">
    <property type="nucleotide sequence ID" value="NZ_RHJS01000002.1"/>
</dbReference>
<dbReference type="SUPFAM" id="SSF52540">
    <property type="entry name" value="P-loop containing nucleoside triphosphate hydrolases"/>
    <property type="match status" value="1"/>
</dbReference>
<proteinExistence type="predicted"/>
<dbReference type="InterPro" id="IPR018631">
    <property type="entry name" value="AAA-ATPase-like_dom"/>
</dbReference>
<feature type="domain" description="AAA-ATPase-like" evidence="1">
    <location>
        <begin position="15"/>
        <end position="205"/>
    </location>
</feature>
<evidence type="ECO:0000259" key="1">
    <source>
        <dbReference type="Pfam" id="PF09820"/>
    </source>
</evidence>
<dbReference type="PANTHER" id="PTHR34825:SF1">
    <property type="entry name" value="AAA-ATPASE-LIKE DOMAIN-CONTAINING PROTEIN"/>
    <property type="match status" value="1"/>
</dbReference>
<sequence>MGTYLNPGNHGFSGIRNDLYVDKSGLIGLINDTIETPRRLTCVSRPRRFGKSFAAQMLCAYYDKTCDSSGLFEDLEIAANDIESHEKYRNKFDVIYLDITNIMGEAGTEELPSFIRRKVTEELSDAYPGLKTDDSFSTTLINATKLTGNKFIVIIDEWDAPIRETPAVQKQYLSFLRTLFKSSGTTARIFAAAYITGILPIKKDGTQSAISDFQEFSMVCPMEFAEYAGFTEADVQTLCTKHHRDFSLMKQWYDGYSLDPAGSVYNPNSVMKALRSNKFYSYWTETSAAKSLMGYINLGFDGLSSALAKLLGGIDVPVDTNGFSNDLVTFRNQDDVLTLLIHLGYLAYDESAKMVHIPNEEIRLEFAKAIREVKRDDTIRRVRESEQLIYDTVHKNAEAVALQIQKIHAEETAILYYNDEQALRSVIKLAYFSYKDHYLKFEELPAGDGYADIVYFPKKTSPMPALVIELKWNQSAKGAIDQIKEKRYPAALAGYGGGILLVGISYEKDGKKNVRRHSCVIEEASKDV</sequence>
<dbReference type="Pfam" id="PF08011">
    <property type="entry name" value="PDDEXK_9"/>
    <property type="match status" value="1"/>
</dbReference>
<dbReference type="EMBL" id="RHJS01000002">
    <property type="protein sequence ID" value="RRK34473.1"/>
    <property type="molecule type" value="Genomic_DNA"/>
</dbReference>
<organism evidence="2 3">
    <name type="scientific">Schaedlerella arabinosiphila</name>
    <dbReference type="NCBI Taxonomy" id="2044587"/>
    <lineage>
        <taxon>Bacteria</taxon>
        <taxon>Bacillati</taxon>
        <taxon>Bacillota</taxon>
        <taxon>Clostridia</taxon>
        <taxon>Lachnospirales</taxon>
        <taxon>Lachnospiraceae</taxon>
        <taxon>Schaedlerella</taxon>
    </lineage>
</organism>
<dbReference type="InterPro" id="IPR012547">
    <property type="entry name" value="PDDEXK_9"/>
</dbReference>
<dbReference type="InterPro" id="IPR027417">
    <property type="entry name" value="P-loop_NTPase"/>
</dbReference>
<dbReference type="Pfam" id="PF09820">
    <property type="entry name" value="AAA-ATPase_like"/>
    <property type="match status" value="1"/>
</dbReference>
<reference evidence="2" key="1">
    <citation type="submission" date="2018-10" db="EMBL/GenBank/DDBJ databases">
        <title>Schaedlerella arabinophila gen. nov. sp. nov., isolated from the mouse intestinal tract and comparative analysis with the genome of the closely related altered Schaedler flora strain ASF502.</title>
        <authorList>
            <person name="Miyake S."/>
            <person name="Soh M."/>
            <person name="Seedorf H."/>
        </authorList>
    </citation>
    <scope>NUCLEOTIDE SEQUENCE [LARGE SCALE GENOMIC DNA]</scope>
    <source>
        <strain evidence="2">DSM 106076</strain>
    </source>
</reference>
<keyword evidence="3" id="KW-1185">Reference proteome</keyword>
<evidence type="ECO:0000313" key="3">
    <source>
        <dbReference type="Proteomes" id="UP000274920"/>
    </source>
</evidence>